<dbReference type="SUPFAM" id="SSF56059">
    <property type="entry name" value="Glutathione synthetase ATP-binding domain-like"/>
    <property type="match status" value="1"/>
</dbReference>
<dbReference type="Pfam" id="PF14398">
    <property type="entry name" value="ATPgrasp_YheCD"/>
    <property type="match status" value="1"/>
</dbReference>
<sequence>MKREWLGILVNDSLIEGIRKRNTGHENLRFYQEAGEKYQLTPCYFRLQDISLRAMRVTAFTESNGIWRTVRISLPSIIHNRAIFHTPKALERMKWLEDQGVQIYNFWNRYSKLYISRLLEEEPQLHPFLPKTMLFTRENCQTMCEEFPSFLAKPVKGSVGEGIILCENADEQSFIIKFRQNNRVIKRRVSNTNLYLGLKRITGNARYLLQEKIQLATFEGSPFDLRVSVQKNGTGEWGVTGIVCKVAHPGHFLSNVAQGGRVVNLEKAVSAYPHLHVEKVTKKVEQAALTVTHYLDQKLPHLADLGYDFGIDEQGQPYFIEMNSRDQRYSFAKGNMMDRWRLTYENPIAYGKYLLDKKEGSQ</sequence>
<dbReference type="Gene3D" id="3.30.470.20">
    <property type="entry name" value="ATP-grasp fold, B domain"/>
    <property type="match status" value="1"/>
</dbReference>
<comment type="caution">
    <text evidence="1">The sequence shown here is derived from an EMBL/GenBank/DDBJ whole genome shotgun (WGS) entry which is preliminary data.</text>
</comment>
<keyword evidence="2" id="KW-1185">Reference proteome</keyword>
<dbReference type="RefSeq" id="WP_209811414.1">
    <property type="nucleotide sequence ID" value="NZ_JAGGKT010000011.1"/>
</dbReference>
<evidence type="ECO:0000313" key="2">
    <source>
        <dbReference type="Proteomes" id="UP001519343"/>
    </source>
</evidence>
<proteinExistence type="predicted"/>
<dbReference type="Proteomes" id="UP001519343">
    <property type="component" value="Unassembled WGS sequence"/>
</dbReference>
<name>A0ABS4GSY5_9BACL</name>
<dbReference type="EMBL" id="JAGGKT010000011">
    <property type="protein sequence ID" value="MBP1933394.1"/>
    <property type="molecule type" value="Genomic_DNA"/>
</dbReference>
<evidence type="ECO:0000313" key="1">
    <source>
        <dbReference type="EMBL" id="MBP1933394.1"/>
    </source>
</evidence>
<organism evidence="1 2">
    <name type="scientific">Ammoniphilus resinae</name>
    <dbReference type="NCBI Taxonomy" id="861532"/>
    <lineage>
        <taxon>Bacteria</taxon>
        <taxon>Bacillati</taxon>
        <taxon>Bacillota</taxon>
        <taxon>Bacilli</taxon>
        <taxon>Bacillales</taxon>
        <taxon>Paenibacillaceae</taxon>
        <taxon>Aneurinibacillus group</taxon>
        <taxon>Ammoniphilus</taxon>
    </lineage>
</organism>
<protein>
    <recommendedName>
        <fullName evidence="3">YheC/YheD family protein</fullName>
    </recommendedName>
</protein>
<reference evidence="1 2" key="1">
    <citation type="submission" date="2021-03" db="EMBL/GenBank/DDBJ databases">
        <title>Genomic Encyclopedia of Type Strains, Phase IV (KMG-IV): sequencing the most valuable type-strain genomes for metagenomic binning, comparative biology and taxonomic classification.</title>
        <authorList>
            <person name="Goeker M."/>
        </authorList>
    </citation>
    <scope>NUCLEOTIDE SEQUENCE [LARGE SCALE GENOMIC DNA]</scope>
    <source>
        <strain evidence="1 2">DSM 24738</strain>
    </source>
</reference>
<gene>
    <name evidence="1" type="ORF">J2Z37_003407</name>
</gene>
<dbReference type="InterPro" id="IPR026838">
    <property type="entry name" value="YheC/D"/>
</dbReference>
<accession>A0ABS4GSY5</accession>
<evidence type="ECO:0008006" key="3">
    <source>
        <dbReference type="Google" id="ProtNLM"/>
    </source>
</evidence>